<protein>
    <submittedName>
        <fullName evidence="3">XRE family transcriptional regulator</fullName>
    </submittedName>
</protein>
<dbReference type="SMART" id="SM00530">
    <property type="entry name" value="HTH_XRE"/>
    <property type="match status" value="1"/>
</dbReference>
<dbReference type="Pfam" id="PF01381">
    <property type="entry name" value="HTH_3"/>
    <property type="match status" value="1"/>
</dbReference>
<dbReference type="Gene3D" id="1.10.260.40">
    <property type="entry name" value="lambda repressor-like DNA-binding domains"/>
    <property type="match status" value="1"/>
</dbReference>
<feature type="domain" description="HTH cro/C1-type" evidence="2">
    <location>
        <begin position="18"/>
        <end position="74"/>
    </location>
</feature>
<evidence type="ECO:0000259" key="2">
    <source>
        <dbReference type="PROSITE" id="PS50943"/>
    </source>
</evidence>
<feature type="transmembrane region" description="Helical" evidence="1">
    <location>
        <begin position="223"/>
        <end position="241"/>
    </location>
</feature>
<keyword evidence="1" id="KW-1133">Transmembrane helix</keyword>
<proteinExistence type="predicted"/>
<dbReference type="GO" id="GO:0003677">
    <property type="term" value="F:DNA binding"/>
    <property type="evidence" value="ECO:0007669"/>
    <property type="project" value="InterPro"/>
</dbReference>
<name>A0A369TJX4_9RHOB</name>
<dbReference type="RefSeq" id="WP_114511570.1">
    <property type="nucleotide sequence ID" value="NZ_QPMK01000011.1"/>
</dbReference>
<comment type="caution">
    <text evidence="3">The sequence shown here is derived from an EMBL/GenBank/DDBJ whole genome shotgun (WGS) entry which is preliminary data.</text>
</comment>
<keyword evidence="4" id="KW-1185">Reference proteome</keyword>
<keyword evidence="1" id="KW-0812">Transmembrane</keyword>
<dbReference type="SUPFAM" id="SSF47413">
    <property type="entry name" value="lambda repressor-like DNA-binding domains"/>
    <property type="match status" value="1"/>
</dbReference>
<reference evidence="3 4" key="1">
    <citation type="submission" date="2018-07" db="EMBL/GenBank/DDBJ databases">
        <title>Thalassococcus profundi sp. nov., a marine bacterium isolated from deep seawater of Okinawa Trough.</title>
        <authorList>
            <person name="Yu M."/>
        </authorList>
    </citation>
    <scope>NUCLEOTIDE SEQUENCE [LARGE SCALE GENOMIC DNA]</scope>
    <source>
        <strain evidence="3 4">WRAS1</strain>
    </source>
</reference>
<evidence type="ECO:0000256" key="1">
    <source>
        <dbReference type="SAM" id="Phobius"/>
    </source>
</evidence>
<organism evidence="3 4">
    <name type="scientific">Thalassococcus profundi</name>
    <dbReference type="NCBI Taxonomy" id="2282382"/>
    <lineage>
        <taxon>Bacteria</taxon>
        <taxon>Pseudomonadati</taxon>
        <taxon>Pseudomonadota</taxon>
        <taxon>Alphaproteobacteria</taxon>
        <taxon>Rhodobacterales</taxon>
        <taxon>Roseobacteraceae</taxon>
        <taxon>Thalassococcus</taxon>
    </lineage>
</organism>
<dbReference type="CDD" id="cd00093">
    <property type="entry name" value="HTH_XRE"/>
    <property type="match status" value="1"/>
</dbReference>
<dbReference type="AlphaFoldDB" id="A0A369TJX4"/>
<evidence type="ECO:0000313" key="4">
    <source>
        <dbReference type="Proteomes" id="UP000253977"/>
    </source>
</evidence>
<dbReference type="EMBL" id="QPMK01000011">
    <property type="protein sequence ID" value="RDD65530.1"/>
    <property type="molecule type" value="Genomic_DNA"/>
</dbReference>
<dbReference type="PROSITE" id="PS50943">
    <property type="entry name" value="HTH_CROC1"/>
    <property type="match status" value="1"/>
</dbReference>
<evidence type="ECO:0000313" key="3">
    <source>
        <dbReference type="EMBL" id="RDD65530.1"/>
    </source>
</evidence>
<dbReference type="OrthoDB" id="8895516at2"/>
<accession>A0A369TJX4</accession>
<gene>
    <name evidence="3" type="ORF">DU478_13875</name>
</gene>
<dbReference type="InterPro" id="IPR010982">
    <property type="entry name" value="Lambda_DNA-bd_dom_sf"/>
</dbReference>
<dbReference type="Proteomes" id="UP000253977">
    <property type="component" value="Unassembled WGS sequence"/>
</dbReference>
<keyword evidence="1" id="KW-0472">Membrane</keyword>
<sequence>MQKVIDKRARADLFRTRLAQAMRRRGLSQSALARNTQVDRSTISQILTGDGARLPNAHVVGRCASALGVSADWLLGLSDRPESAADILANSLSLTEAPRALVDEQIFAWHREAAGYKIRHVPAGLPDMLKTAEMLEWEYRPHLGRTTEQAINASADRLDWMRQAKSDYEIALPLYELQSFAAATGYYDGLPLEIRRAQIAHLLALHEALYPRLRLSLFDARRLYSAPVTVFGPLLAVLYLGRNYLAFRDTERISAFTLHFDHLVREASVADRAIPAHLEELQHRYMRG</sequence>
<dbReference type="InterPro" id="IPR001387">
    <property type="entry name" value="Cro/C1-type_HTH"/>
</dbReference>